<sequence length="47" mass="5150">MSGRVLIELMDNGPEVAAEFTADNLDEYNATLVRTLRALADEIENPA</sequence>
<evidence type="ECO:0000313" key="2">
    <source>
        <dbReference type="Proteomes" id="UP000676079"/>
    </source>
</evidence>
<name>A0ABX8BHK5_9ACTN</name>
<reference evidence="1 2" key="1">
    <citation type="submission" date="2021-05" db="EMBL/GenBank/DDBJ databases">
        <title>Direct Submission.</title>
        <authorList>
            <person name="Li K."/>
            <person name="Gao J."/>
        </authorList>
    </citation>
    <scope>NUCLEOTIDE SEQUENCE [LARGE SCALE GENOMIC DNA]</scope>
    <source>
        <strain evidence="1 2">Mg02</strain>
    </source>
</reference>
<keyword evidence="2" id="KW-1185">Reference proteome</keyword>
<accession>A0ABX8BHK5</accession>
<gene>
    <name evidence="1" type="ORF">KGD84_17495</name>
</gene>
<dbReference type="EMBL" id="CP074133">
    <property type="protein sequence ID" value="QUX20323.1"/>
    <property type="molecule type" value="Genomic_DNA"/>
</dbReference>
<protein>
    <submittedName>
        <fullName evidence="1">Uncharacterized protein</fullName>
    </submittedName>
</protein>
<dbReference type="Proteomes" id="UP000676079">
    <property type="component" value="Chromosome"/>
</dbReference>
<dbReference type="RefSeq" id="WP_220561518.1">
    <property type="nucleotide sequence ID" value="NZ_CP074133.1"/>
</dbReference>
<evidence type="ECO:0000313" key="1">
    <source>
        <dbReference type="EMBL" id="QUX20323.1"/>
    </source>
</evidence>
<proteinExistence type="predicted"/>
<organism evidence="1 2">
    <name type="scientific">Nocardiopsis changdeensis</name>
    <dbReference type="NCBI Taxonomy" id="2831969"/>
    <lineage>
        <taxon>Bacteria</taxon>
        <taxon>Bacillati</taxon>
        <taxon>Actinomycetota</taxon>
        <taxon>Actinomycetes</taxon>
        <taxon>Streptosporangiales</taxon>
        <taxon>Nocardiopsidaceae</taxon>
        <taxon>Nocardiopsis</taxon>
    </lineage>
</organism>